<dbReference type="Proteomes" id="UP000235371">
    <property type="component" value="Unassembled WGS sequence"/>
</dbReference>
<evidence type="ECO:0000313" key="2">
    <source>
        <dbReference type="EMBL" id="PMD57209.1"/>
    </source>
</evidence>
<evidence type="ECO:0000313" key="3">
    <source>
        <dbReference type="Proteomes" id="UP000235371"/>
    </source>
</evidence>
<reference evidence="2 3" key="1">
    <citation type="submission" date="2016-04" db="EMBL/GenBank/DDBJ databases">
        <title>A degradative enzymes factory behind the ericoid mycorrhizal symbiosis.</title>
        <authorList>
            <consortium name="DOE Joint Genome Institute"/>
            <person name="Martino E."/>
            <person name="Morin E."/>
            <person name="Grelet G."/>
            <person name="Kuo A."/>
            <person name="Kohler A."/>
            <person name="Daghino S."/>
            <person name="Barry K."/>
            <person name="Choi C."/>
            <person name="Cichocki N."/>
            <person name="Clum A."/>
            <person name="Copeland A."/>
            <person name="Hainaut M."/>
            <person name="Haridas S."/>
            <person name="Labutti K."/>
            <person name="Lindquist E."/>
            <person name="Lipzen A."/>
            <person name="Khouja H.-R."/>
            <person name="Murat C."/>
            <person name="Ohm R."/>
            <person name="Olson A."/>
            <person name="Spatafora J."/>
            <person name="Veneault-Fourrey C."/>
            <person name="Henrissat B."/>
            <person name="Grigoriev I."/>
            <person name="Martin F."/>
            <person name="Perotto S."/>
        </authorList>
    </citation>
    <scope>NUCLEOTIDE SEQUENCE [LARGE SCALE GENOMIC DNA]</scope>
    <source>
        <strain evidence="2 3">E</strain>
    </source>
</reference>
<organism evidence="2 3">
    <name type="scientific">Hyaloscypha bicolor E</name>
    <dbReference type="NCBI Taxonomy" id="1095630"/>
    <lineage>
        <taxon>Eukaryota</taxon>
        <taxon>Fungi</taxon>
        <taxon>Dikarya</taxon>
        <taxon>Ascomycota</taxon>
        <taxon>Pezizomycotina</taxon>
        <taxon>Leotiomycetes</taxon>
        <taxon>Helotiales</taxon>
        <taxon>Hyaloscyphaceae</taxon>
        <taxon>Hyaloscypha</taxon>
        <taxon>Hyaloscypha bicolor</taxon>
    </lineage>
</organism>
<feature type="region of interest" description="Disordered" evidence="1">
    <location>
        <begin position="112"/>
        <end position="132"/>
    </location>
</feature>
<feature type="compositionally biased region" description="Polar residues" evidence="1">
    <location>
        <begin position="115"/>
        <end position="128"/>
    </location>
</feature>
<dbReference type="EMBL" id="KZ613847">
    <property type="protein sequence ID" value="PMD57209.1"/>
    <property type="molecule type" value="Genomic_DNA"/>
</dbReference>
<protein>
    <submittedName>
        <fullName evidence="2">Uncharacterized protein</fullName>
    </submittedName>
</protein>
<dbReference type="GeneID" id="36595168"/>
<dbReference type="RefSeq" id="XP_024734113.1">
    <property type="nucleotide sequence ID" value="XM_024887092.1"/>
</dbReference>
<dbReference type="OrthoDB" id="10633838at2759"/>
<evidence type="ECO:0000256" key="1">
    <source>
        <dbReference type="SAM" id="MobiDB-lite"/>
    </source>
</evidence>
<name>A0A2J6T2G8_9HELO</name>
<sequence length="196" mass="21681">MAPIELATLGTPVLALLSRAIEPMLRQTFAQPPDSPASDSDSILDSIPSNSYDGFASELLLVLGERMGKLAGWRAAYWMWGPIEEDSGEIDLAKGSPLKSWSCSQRPIGDGITSPDAQANFGTTNTQSRPRHQKCVIRRPTYPTTTRVELQERRVRLLALNLRRQKAKPSPRSTITRWASSGTSALLIRKRTRLLP</sequence>
<proteinExistence type="predicted"/>
<dbReference type="AlphaFoldDB" id="A0A2J6T2G8"/>
<dbReference type="InParanoid" id="A0A2J6T2G8"/>
<gene>
    <name evidence="2" type="ORF">K444DRAFT_665624</name>
</gene>
<accession>A0A2J6T2G8</accession>
<keyword evidence="3" id="KW-1185">Reference proteome</keyword>